<organism evidence="1 2">
    <name type="scientific">Microbulbifer salipaludis</name>
    <dbReference type="NCBI Taxonomy" id="187980"/>
    <lineage>
        <taxon>Bacteria</taxon>
        <taxon>Pseudomonadati</taxon>
        <taxon>Pseudomonadota</taxon>
        <taxon>Gammaproteobacteria</taxon>
        <taxon>Cellvibrionales</taxon>
        <taxon>Microbulbiferaceae</taxon>
        <taxon>Microbulbifer</taxon>
    </lineage>
</organism>
<accession>A0ABS3E8H9</accession>
<keyword evidence="2" id="KW-1185">Reference proteome</keyword>
<proteinExistence type="predicted"/>
<reference evidence="1 2" key="1">
    <citation type="submission" date="2020-12" db="EMBL/GenBank/DDBJ databases">
        <title>Oil enriched cultivation method for isolating marine PHA-producing bacteria.</title>
        <authorList>
            <person name="Zheng W."/>
            <person name="Yu S."/>
            <person name="Huang Y."/>
        </authorList>
    </citation>
    <scope>NUCLEOTIDE SEQUENCE [LARGE SCALE GENOMIC DNA]</scope>
    <source>
        <strain evidence="1 2">SN0-2</strain>
    </source>
</reference>
<name>A0ABS3E8H9_9GAMM</name>
<gene>
    <name evidence="1" type="ORF">JF535_12095</name>
</gene>
<comment type="caution">
    <text evidence="1">The sequence shown here is derived from an EMBL/GenBank/DDBJ whole genome shotgun (WGS) entry which is preliminary data.</text>
</comment>
<dbReference type="Proteomes" id="UP000664293">
    <property type="component" value="Unassembled WGS sequence"/>
</dbReference>
<dbReference type="RefSeq" id="WP_207002426.1">
    <property type="nucleotide sequence ID" value="NZ_JAEKJR010000002.1"/>
</dbReference>
<sequence length="48" mass="5180">MGVSFDETLADGDAPGLLYYAMHPLPDTTQLHVALIEKGNADIHRGID</sequence>
<dbReference type="EMBL" id="JAEKJR010000002">
    <property type="protein sequence ID" value="MBN8431595.1"/>
    <property type="molecule type" value="Genomic_DNA"/>
</dbReference>
<evidence type="ECO:0000313" key="2">
    <source>
        <dbReference type="Proteomes" id="UP000664293"/>
    </source>
</evidence>
<protein>
    <submittedName>
        <fullName evidence="1">Uncharacterized protein</fullName>
    </submittedName>
</protein>
<evidence type="ECO:0000313" key="1">
    <source>
        <dbReference type="EMBL" id="MBN8431595.1"/>
    </source>
</evidence>